<evidence type="ECO:0000313" key="8">
    <source>
        <dbReference type="EMBL" id="THD27253.1"/>
    </source>
</evidence>
<dbReference type="InterPro" id="IPR017261">
    <property type="entry name" value="DNA_mismatch_repair_MutS/MSH"/>
</dbReference>
<sequence>MQPTLLRFFSRSSNASREPVFVPVGGTEHKNAINIVDEDNLKSVRHMKKITNAHPQNCNIELKSRPKRRVVCESSDEENCDDLNVSQKCLNDSFPSSSVKPCSYESTNLSAFACSSPTVIRKNALPACEASPQLKCQSTENLENSFLQSSLLGNERDEATTWEHLTLPFLKPEKIMDGSNRRPDSEEYDPGTLFVPKEFLAKQSPGMRQWWELKARYADVLLLFKVGKFYELYHMDASVAVNELGLVYMRGSYAHCGFPEVAFPRMAYALVKKGHKVGRVEQTESVDAMNERTRGRPACEKVVRREVCQLLTPGTCTASDRAEVSHTNEISQVDEDAPHMREVSDDSSSYLIAVSERGCQTNQEFEFGVSLLDAVTGKIMLGQFTDDGHHSRLRTLFAHYPPSQILVERGTVGPSLKSLLNTCLSGIPIEYLFRGKQFWTAKDTISEIETANYFHENTKENAVSFAGKQSWPAALTNMLVEDDPLGRSVKPNFDLAVSCFGAVIYYLRYCLIDHEVLSLGYLETYVPPDVKQKCQEKLNDEPFYSRQPVMVLDSITLANLDILRNNVAGTREGTLIERLDNCCTPFGRRLFRQWLTAPPCNPAVIRHRQDAVENLIEMSDRLGSFREGLRRLPDFERLLTKIHLLGSKGSDKDHPDSRAILFEEVQYSRKNIMDFIATLDGFELVLKLLGEVRHLPIRSERLKSLVNLPDYGGSFPSLQSKISYFKSAFDAEKAKREGRITPEPGVDAEYDAAIAEIKAIESELDQYLTACGKQVGVRLAYWGTGRNRLQIEVPDSYTSRVPSDWRLSSQRKGVKRYRTEETQDWLNQLTGAEERKDVALRGIMRNIFAAFSKSFAQWHLAMKHISELDCLLSLAIYSTNAAATTCRPEFVDLCDSQMEPFLEIEEGLHPCLINTFMGGDLIANSIHLGSPSTTSFSSHPLAVLVTGPNMGGKSTLMRQTALLVLLAHLGCRIPATSCRLTPVDRIFSRLGASDRLLAGESTFLVELSETAAILRHATVHSLVLMDELGRGTSTHDGVALASAVLHYLANPAVTRTGSRGPRTLFSTHYHGLVDEVAQFGRDQTATAQKSLRAPVGLGHMACMVEEQADTEPGMENITFLYKFIPGACPKSYGFNAARLAHLPDKVIQLGLTKAKEFERTTATFACLRSLLSGSISLEEAKAWHNKLAAF</sequence>
<dbReference type="Gene3D" id="3.40.1170.10">
    <property type="entry name" value="DNA repair protein MutS, domain I"/>
    <property type="match status" value="1"/>
</dbReference>
<reference evidence="8" key="1">
    <citation type="submission" date="2019-03" db="EMBL/GenBank/DDBJ databases">
        <title>Improved annotation for the trematode Fasciola hepatica.</title>
        <authorList>
            <person name="Choi Y.-J."/>
            <person name="Martin J."/>
            <person name="Mitreva M."/>
        </authorList>
    </citation>
    <scope>NUCLEOTIDE SEQUENCE [LARGE SCALE GENOMIC DNA]</scope>
</reference>
<dbReference type="InterPro" id="IPR036678">
    <property type="entry name" value="MutS_con_dom_sf"/>
</dbReference>
<dbReference type="InterPro" id="IPR000432">
    <property type="entry name" value="DNA_mismatch_repair_MutS_C"/>
</dbReference>
<comment type="function">
    <text evidence="6">Component of the post-replicative DNA mismatch repair system (MMR).</text>
</comment>
<keyword evidence="9" id="KW-1185">Reference proteome</keyword>
<dbReference type="SUPFAM" id="SSF55271">
    <property type="entry name" value="DNA repair protein MutS, domain I"/>
    <property type="match status" value="1"/>
</dbReference>
<dbReference type="Pfam" id="PF05190">
    <property type="entry name" value="MutS_IV"/>
    <property type="match status" value="1"/>
</dbReference>
<dbReference type="Gene3D" id="1.10.1420.10">
    <property type="match status" value="2"/>
</dbReference>
<evidence type="ECO:0000256" key="1">
    <source>
        <dbReference type="ARBA" id="ARBA00006271"/>
    </source>
</evidence>
<dbReference type="Gene3D" id="3.40.50.300">
    <property type="entry name" value="P-loop containing nucleotide triphosphate hydrolases"/>
    <property type="match status" value="1"/>
</dbReference>
<accession>A0A4E0RIB4</accession>
<protein>
    <recommendedName>
        <fullName evidence="6">DNA mismatch repair protein</fullName>
    </recommendedName>
</protein>
<keyword evidence="2 6" id="KW-0547">Nucleotide-binding</keyword>
<dbReference type="GO" id="GO:0030983">
    <property type="term" value="F:mismatched DNA binding"/>
    <property type="evidence" value="ECO:0007669"/>
    <property type="project" value="UniProtKB-UniRule"/>
</dbReference>
<dbReference type="Pfam" id="PF01624">
    <property type="entry name" value="MutS_I"/>
    <property type="match status" value="1"/>
</dbReference>
<dbReference type="PIRSF" id="PIRSF037677">
    <property type="entry name" value="DNA_mis_repair_Msh6"/>
    <property type="match status" value="1"/>
</dbReference>
<dbReference type="SUPFAM" id="SSF53150">
    <property type="entry name" value="DNA repair protein MutS, domain II"/>
    <property type="match status" value="1"/>
</dbReference>
<dbReference type="PROSITE" id="PS00486">
    <property type="entry name" value="DNA_MISMATCH_REPAIR_2"/>
    <property type="match status" value="1"/>
</dbReference>
<dbReference type="EMBL" id="JXXN02000481">
    <property type="protein sequence ID" value="THD27253.1"/>
    <property type="molecule type" value="Genomic_DNA"/>
</dbReference>
<comment type="similarity">
    <text evidence="1 6">Belongs to the DNA mismatch repair MutS family.</text>
</comment>
<name>A0A4E0RIB4_FASHE</name>
<dbReference type="PANTHER" id="PTHR11361">
    <property type="entry name" value="DNA MISMATCH REPAIR PROTEIN MUTS FAMILY MEMBER"/>
    <property type="match status" value="1"/>
</dbReference>
<dbReference type="InterPro" id="IPR027417">
    <property type="entry name" value="P-loop_NTPase"/>
</dbReference>
<comment type="caution">
    <text evidence="8">The sequence shown here is derived from an EMBL/GenBank/DDBJ whole genome shotgun (WGS) entry which is preliminary data.</text>
</comment>
<dbReference type="InterPro" id="IPR036187">
    <property type="entry name" value="DNA_mismatch_repair_MutS_sf"/>
</dbReference>
<evidence type="ECO:0000256" key="5">
    <source>
        <dbReference type="ARBA" id="ARBA00023125"/>
    </source>
</evidence>
<dbReference type="AlphaFoldDB" id="A0A4E0RIB4"/>
<keyword evidence="6" id="KW-0234">DNA repair</keyword>
<evidence type="ECO:0000256" key="3">
    <source>
        <dbReference type="ARBA" id="ARBA00022763"/>
    </source>
</evidence>
<proteinExistence type="inferred from homology"/>
<dbReference type="SMART" id="SM00534">
    <property type="entry name" value="MUTSac"/>
    <property type="match status" value="1"/>
</dbReference>
<dbReference type="Pfam" id="PF05192">
    <property type="entry name" value="MutS_III"/>
    <property type="match status" value="1"/>
</dbReference>
<dbReference type="InterPro" id="IPR045076">
    <property type="entry name" value="MutS"/>
</dbReference>
<dbReference type="GO" id="GO:0140664">
    <property type="term" value="F:ATP-dependent DNA damage sensor activity"/>
    <property type="evidence" value="ECO:0007669"/>
    <property type="project" value="InterPro"/>
</dbReference>
<dbReference type="GO" id="GO:0006298">
    <property type="term" value="P:mismatch repair"/>
    <property type="evidence" value="ECO:0007669"/>
    <property type="project" value="InterPro"/>
</dbReference>
<evidence type="ECO:0000256" key="4">
    <source>
        <dbReference type="ARBA" id="ARBA00022840"/>
    </source>
</evidence>
<evidence type="ECO:0000259" key="7">
    <source>
        <dbReference type="PROSITE" id="PS00486"/>
    </source>
</evidence>
<gene>
    <name evidence="8" type="ORF">D915_002038</name>
</gene>
<dbReference type="FunFam" id="1.10.1420.10:FF:000005">
    <property type="entry name" value="DNA mismatch repair protein"/>
    <property type="match status" value="1"/>
</dbReference>
<dbReference type="Proteomes" id="UP000230066">
    <property type="component" value="Unassembled WGS sequence"/>
</dbReference>
<dbReference type="Pfam" id="PF00488">
    <property type="entry name" value="MutS_V"/>
    <property type="match status" value="1"/>
</dbReference>
<dbReference type="SUPFAM" id="SSF48334">
    <property type="entry name" value="DNA repair protein MutS, domain III"/>
    <property type="match status" value="1"/>
</dbReference>
<organism evidence="8 9">
    <name type="scientific">Fasciola hepatica</name>
    <name type="common">Liver fluke</name>
    <dbReference type="NCBI Taxonomy" id="6192"/>
    <lineage>
        <taxon>Eukaryota</taxon>
        <taxon>Metazoa</taxon>
        <taxon>Spiralia</taxon>
        <taxon>Lophotrochozoa</taxon>
        <taxon>Platyhelminthes</taxon>
        <taxon>Trematoda</taxon>
        <taxon>Digenea</taxon>
        <taxon>Plagiorchiida</taxon>
        <taxon>Echinostomata</taxon>
        <taxon>Echinostomatoidea</taxon>
        <taxon>Fasciolidae</taxon>
        <taxon>Fasciola</taxon>
    </lineage>
</organism>
<evidence type="ECO:0000313" key="9">
    <source>
        <dbReference type="Proteomes" id="UP000230066"/>
    </source>
</evidence>
<evidence type="ECO:0000256" key="6">
    <source>
        <dbReference type="PIRNR" id="PIRNR037677"/>
    </source>
</evidence>
<dbReference type="PANTHER" id="PTHR11361:SF148">
    <property type="entry name" value="DNA MISMATCH REPAIR PROTEIN MSH6"/>
    <property type="match status" value="1"/>
</dbReference>
<keyword evidence="4 6" id="KW-0067">ATP-binding</keyword>
<evidence type="ECO:0000256" key="2">
    <source>
        <dbReference type="ARBA" id="ARBA00022741"/>
    </source>
</evidence>
<dbReference type="InterPro" id="IPR016151">
    <property type="entry name" value="DNA_mismatch_repair_MutS_N"/>
</dbReference>
<dbReference type="GO" id="GO:0005524">
    <property type="term" value="F:ATP binding"/>
    <property type="evidence" value="ECO:0007669"/>
    <property type="project" value="UniProtKB-UniRule"/>
</dbReference>
<dbReference type="SUPFAM" id="SSF52540">
    <property type="entry name" value="P-loop containing nucleoside triphosphate hydrolases"/>
    <property type="match status" value="1"/>
</dbReference>
<dbReference type="InterPro" id="IPR007696">
    <property type="entry name" value="DNA_mismatch_repair_MutS_core"/>
</dbReference>
<dbReference type="InterPro" id="IPR007861">
    <property type="entry name" value="DNA_mismatch_repair_MutS_clamp"/>
</dbReference>
<dbReference type="GO" id="GO:0032301">
    <property type="term" value="C:MutSalpha complex"/>
    <property type="evidence" value="ECO:0007669"/>
    <property type="project" value="TreeGrafter"/>
</dbReference>
<keyword evidence="3 6" id="KW-0227">DNA damage</keyword>
<dbReference type="Gene3D" id="3.30.420.110">
    <property type="entry name" value="MutS, connector domain"/>
    <property type="match status" value="1"/>
</dbReference>
<keyword evidence="5 6" id="KW-0238">DNA-binding</keyword>
<dbReference type="InterPro" id="IPR007695">
    <property type="entry name" value="DNA_mismatch_repair_MutS-lik_N"/>
</dbReference>
<dbReference type="SMART" id="SM00533">
    <property type="entry name" value="MUTSd"/>
    <property type="match status" value="1"/>
</dbReference>
<feature type="domain" description="DNA mismatch repair proteins mutS family" evidence="7">
    <location>
        <begin position="1021"/>
        <end position="1037"/>
    </location>
</feature>